<proteinExistence type="predicted"/>
<dbReference type="Proteomes" id="UP000655830">
    <property type="component" value="Unassembled WGS sequence"/>
</dbReference>
<evidence type="ECO:0000256" key="2">
    <source>
        <dbReference type="SAM" id="SignalP"/>
    </source>
</evidence>
<keyword evidence="4" id="KW-1185">Reference proteome</keyword>
<keyword evidence="1" id="KW-0175">Coiled coil</keyword>
<name>A0A926ID24_9FIRM</name>
<comment type="caution">
    <text evidence="3">The sequence shown here is derived from an EMBL/GenBank/DDBJ whole genome shotgun (WGS) entry which is preliminary data.</text>
</comment>
<feature type="chain" id="PRO_5036881778" evidence="2">
    <location>
        <begin position="26"/>
        <end position="178"/>
    </location>
</feature>
<accession>A0A926ID24</accession>
<evidence type="ECO:0000313" key="4">
    <source>
        <dbReference type="Proteomes" id="UP000655830"/>
    </source>
</evidence>
<keyword evidence="2" id="KW-0732">Signal</keyword>
<feature type="coiled-coil region" evidence="1">
    <location>
        <begin position="76"/>
        <end position="107"/>
    </location>
</feature>
<dbReference type="RefSeq" id="WP_249331203.1">
    <property type="nucleotide sequence ID" value="NZ_JACRSY010000002.1"/>
</dbReference>
<protein>
    <submittedName>
        <fullName evidence="3">Uncharacterized protein</fullName>
    </submittedName>
</protein>
<evidence type="ECO:0000313" key="3">
    <source>
        <dbReference type="EMBL" id="MBC8578136.1"/>
    </source>
</evidence>
<dbReference type="EMBL" id="JACRSY010000002">
    <property type="protein sequence ID" value="MBC8578136.1"/>
    <property type="molecule type" value="Genomic_DNA"/>
</dbReference>
<organism evidence="3 4">
    <name type="scientific">Zhenhengia yiwuensis</name>
    <dbReference type="NCBI Taxonomy" id="2763666"/>
    <lineage>
        <taxon>Bacteria</taxon>
        <taxon>Bacillati</taxon>
        <taxon>Bacillota</taxon>
        <taxon>Clostridia</taxon>
        <taxon>Lachnospirales</taxon>
        <taxon>Lachnospiraceae</taxon>
        <taxon>Zhenhengia</taxon>
    </lineage>
</organism>
<sequence>MKKTLNIFMMIILVGALLSPHVAYAQQDITGFSIIGPKIKNLQGKDELMKSYNDLKRIRKNLGTISITSNSTGEELLQINKTLDFYIQELDNVNKNLNTHKANYKDSFDDMYTADMIKLILNSYLLSIRNQQVLMREMDENAINSKNIIYSEYAIPVYYYLTLGDQMIAYIDLYFEIL</sequence>
<dbReference type="AlphaFoldDB" id="A0A926ID24"/>
<reference evidence="3" key="1">
    <citation type="submission" date="2020-08" db="EMBL/GenBank/DDBJ databases">
        <title>Genome public.</title>
        <authorList>
            <person name="Liu C."/>
            <person name="Sun Q."/>
        </authorList>
    </citation>
    <scope>NUCLEOTIDE SEQUENCE</scope>
    <source>
        <strain evidence="3">NSJ-12</strain>
    </source>
</reference>
<gene>
    <name evidence="3" type="ORF">H8718_01095</name>
</gene>
<feature type="signal peptide" evidence="2">
    <location>
        <begin position="1"/>
        <end position="25"/>
    </location>
</feature>
<evidence type="ECO:0000256" key="1">
    <source>
        <dbReference type="SAM" id="Coils"/>
    </source>
</evidence>